<feature type="transmembrane region" description="Helical" evidence="6">
    <location>
        <begin position="64"/>
        <end position="83"/>
    </location>
</feature>
<feature type="transmembrane region" description="Helical" evidence="6">
    <location>
        <begin position="403"/>
        <end position="424"/>
    </location>
</feature>
<comment type="subcellular location">
    <subcellularLocation>
        <location evidence="1">Membrane</location>
        <topology evidence="1">Multi-pass membrane protein</topology>
    </subcellularLocation>
</comment>
<feature type="transmembrane region" description="Helical" evidence="6">
    <location>
        <begin position="339"/>
        <end position="359"/>
    </location>
</feature>
<evidence type="ECO:0000256" key="4">
    <source>
        <dbReference type="ARBA" id="ARBA00022989"/>
    </source>
</evidence>
<evidence type="ECO:0000256" key="5">
    <source>
        <dbReference type="ARBA" id="ARBA00023136"/>
    </source>
</evidence>
<proteinExistence type="predicted"/>
<evidence type="ECO:0000256" key="6">
    <source>
        <dbReference type="SAM" id="Phobius"/>
    </source>
</evidence>
<evidence type="ECO:0000256" key="3">
    <source>
        <dbReference type="ARBA" id="ARBA00022960"/>
    </source>
</evidence>
<evidence type="ECO:0000313" key="7">
    <source>
        <dbReference type="EMBL" id="MCQ1531072.1"/>
    </source>
</evidence>
<sequence>MFDILSWFYRYIFIFLLACFLLVSISIYFYNKRMLQPFLSVIIIVTAASSFALLSILGEIIDYKAIYIGLIFCFQYIITRILLIKLLKIKDILLYDIVNMLLAIGLAMLYRLSPDYAVRQSLFTILGDTTYFFLFYLLKRIDIRKDYSKQLGFVILATLIITQFWGISISGSKNWVELLGYRFQPSEFLKILFVIYISTILSRGLDKNVFLYSSSSIVIAASFFALQRDLGSALIFSAVYLILLFVTDDKIYPTLLSAAAASVMAVISFYTFSHIKSRVEAWLNPWRYVSGKSYQVTQSLFAIAAGGLLGTGLNLGNPKFIPAVHTDFIFSAICEETGIISGIIMLLLLCMATLIGLNFSKNCKEPINRLICLGLSSMTGIQTLIIVSGVLNIIPITGVTLPFVSYGGSSLISQTMNIGILYFVSMNEKGDKDE</sequence>
<dbReference type="EMBL" id="JAJEKE010000017">
    <property type="protein sequence ID" value="MCQ1531072.1"/>
    <property type="molecule type" value="Genomic_DNA"/>
</dbReference>
<accession>A0ABT1NIG1</accession>
<feature type="transmembrane region" description="Helical" evidence="6">
    <location>
        <begin position="188"/>
        <end position="205"/>
    </location>
</feature>
<protein>
    <submittedName>
        <fullName evidence="7">FtsW/RodA/SpoVE family cell cycle protein</fullName>
    </submittedName>
</protein>
<feature type="transmembrane region" description="Helical" evidence="6">
    <location>
        <begin position="12"/>
        <end position="31"/>
    </location>
</feature>
<dbReference type="Pfam" id="PF01098">
    <property type="entry name" value="FTSW_RODA_SPOVE"/>
    <property type="match status" value="1"/>
</dbReference>
<keyword evidence="3" id="KW-0133">Cell shape</keyword>
<feature type="transmembrane region" description="Helical" evidence="6">
    <location>
        <begin position="150"/>
        <end position="168"/>
    </location>
</feature>
<evidence type="ECO:0000256" key="1">
    <source>
        <dbReference type="ARBA" id="ARBA00004141"/>
    </source>
</evidence>
<gene>
    <name evidence="7" type="ORF">LJD61_16215</name>
</gene>
<dbReference type="PANTHER" id="PTHR30474">
    <property type="entry name" value="CELL CYCLE PROTEIN"/>
    <property type="match status" value="1"/>
</dbReference>
<keyword evidence="2 6" id="KW-0812">Transmembrane</keyword>
<keyword evidence="4 6" id="KW-1133">Transmembrane helix</keyword>
<dbReference type="PANTHER" id="PTHR30474:SF3">
    <property type="entry name" value="PEPTIDOGLYCAN GLYCOSYLTRANSFERASE RODA"/>
    <property type="match status" value="1"/>
</dbReference>
<organism evidence="7 8">
    <name type="scientific">Lutispora saccharofermentans</name>
    <dbReference type="NCBI Taxonomy" id="3024236"/>
    <lineage>
        <taxon>Bacteria</taxon>
        <taxon>Bacillati</taxon>
        <taxon>Bacillota</taxon>
        <taxon>Clostridia</taxon>
        <taxon>Lutisporales</taxon>
        <taxon>Lutisporaceae</taxon>
        <taxon>Lutispora</taxon>
    </lineage>
</organism>
<feature type="transmembrane region" description="Helical" evidence="6">
    <location>
        <begin position="251"/>
        <end position="272"/>
    </location>
</feature>
<dbReference type="Proteomes" id="UP001651880">
    <property type="component" value="Unassembled WGS sequence"/>
</dbReference>
<keyword evidence="8" id="KW-1185">Reference proteome</keyword>
<feature type="transmembrane region" description="Helical" evidence="6">
    <location>
        <begin position="116"/>
        <end position="138"/>
    </location>
</feature>
<feature type="transmembrane region" description="Helical" evidence="6">
    <location>
        <begin position="38"/>
        <end position="58"/>
    </location>
</feature>
<evidence type="ECO:0000313" key="8">
    <source>
        <dbReference type="Proteomes" id="UP001651880"/>
    </source>
</evidence>
<feature type="transmembrane region" description="Helical" evidence="6">
    <location>
        <begin position="293"/>
        <end position="313"/>
    </location>
</feature>
<feature type="transmembrane region" description="Helical" evidence="6">
    <location>
        <begin position="371"/>
        <end position="391"/>
    </location>
</feature>
<feature type="transmembrane region" description="Helical" evidence="6">
    <location>
        <begin position="217"/>
        <end position="245"/>
    </location>
</feature>
<dbReference type="InterPro" id="IPR001182">
    <property type="entry name" value="FtsW/RodA"/>
</dbReference>
<comment type="caution">
    <text evidence="7">The sequence shown here is derived from an EMBL/GenBank/DDBJ whole genome shotgun (WGS) entry which is preliminary data.</text>
</comment>
<dbReference type="RefSeq" id="WP_255228588.1">
    <property type="nucleotide sequence ID" value="NZ_JAJEKE010000017.1"/>
</dbReference>
<keyword evidence="5 6" id="KW-0472">Membrane</keyword>
<reference evidence="7 8" key="1">
    <citation type="submission" date="2021-10" db="EMBL/GenBank/DDBJ databases">
        <title>Lutispora strain m25 sp. nov., a thermophilic, non-spore-forming bacterium isolated from a lab-scale methanogenic bioreactor digesting anaerobic sludge.</title>
        <authorList>
            <person name="El Houari A."/>
            <person name="Mcdonald J."/>
        </authorList>
    </citation>
    <scope>NUCLEOTIDE SEQUENCE [LARGE SCALE GENOMIC DNA]</scope>
    <source>
        <strain evidence="8">m25</strain>
    </source>
</reference>
<name>A0ABT1NIG1_9FIRM</name>
<evidence type="ECO:0000256" key="2">
    <source>
        <dbReference type="ARBA" id="ARBA00022692"/>
    </source>
</evidence>